<proteinExistence type="predicted"/>
<reference evidence="2" key="1">
    <citation type="journal article" date="2023" name="G3 (Bethesda)">
        <title>Genome assembly and association tests identify interacting loci associated with vigor, precocity, and sex in interspecific pistachio rootstocks.</title>
        <authorList>
            <person name="Palmer W."/>
            <person name="Jacygrad E."/>
            <person name="Sagayaradj S."/>
            <person name="Cavanaugh K."/>
            <person name="Han R."/>
            <person name="Bertier L."/>
            <person name="Beede B."/>
            <person name="Kafkas S."/>
            <person name="Golino D."/>
            <person name="Preece J."/>
            <person name="Michelmore R."/>
        </authorList>
    </citation>
    <scope>NUCLEOTIDE SEQUENCE [LARGE SCALE GENOMIC DNA]</scope>
</reference>
<evidence type="ECO:0000313" key="2">
    <source>
        <dbReference type="Proteomes" id="UP001164250"/>
    </source>
</evidence>
<keyword evidence="2" id="KW-1185">Reference proteome</keyword>
<dbReference type="EMBL" id="CM047908">
    <property type="protein sequence ID" value="KAJ0082840.1"/>
    <property type="molecule type" value="Genomic_DNA"/>
</dbReference>
<name>A0ACC1A797_9ROSI</name>
<organism evidence="1 2">
    <name type="scientific">Pistacia atlantica</name>
    <dbReference type="NCBI Taxonomy" id="434234"/>
    <lineage>
        <taxon>Eukaryota</taxon>
        <taxon>Viridiplantae</taxon>
        <taxon>Streptophyta</taxon>
        <taxon>Embryophyta</taxon>
        <taxon>Tracheophyta</taxon>
        <taxon>Spermatophyta</taxon>
        <taxon>Magnoliopsida</taxon>
        <taxon>eudicotyledons</taxon>
        <taxon>Gunneridae</taxon>
        <taxon>Pentapetalae</taxon>
        <taxon>rosids</taxon>
        <taxon>malvids</taxon>
        <taxon>Sapindales</taxon>
        <taxon>Anacardiaceae</taxon>
        <taxon>Pistacia</taxon>
    </lineage>
</organism>
<accession>A0ACC1A797</accession>
<evidence type="ECO:0000313" key="1">
    <source>
        <dbReference type="EMBL" id="KAJ0082840.1"/>
    </source>
</evidence>
<dbReference type="Proteomes" id="UP001164250">
    <property type="component" value="Chromosome 12"/>
</dbReference>
<gene>
    <name evidence="1" type="ORF">Patl1_10587</name>
</gene>
<comment type="caution">
    <text evidence="1">The sequence shown here is derived from an EMBL/GenBank/DDBJ whole genome shotgun (WGS) entry which is preliminary data.</text>
</comment>
<sequence length="61" mass="6902">MVSGLPQLKAPSKLFKHCPVGKQQRDPFSKKSTWRASKILQIVHADICGPIRPISNSKKRY</sequence>
<protein>
    <submittedName>
        <fullName evidence="1">Uncharacterized protein</fullName>
    </submittedName>
</protein>